<dbReference type="EMBL" id="AC148815">
    <property type="protein sequence ID" value="ABD32236.1"/>
    <property type="molecule type" value="Genomic_DNA"/>
</dbReference>
<gene>
    <name evidence="1" type="ORF">MtrDRAFT_AC148815g13v2</name>
</gene>
<protein>
    <submittedName>
        <fullName evidence="1">Uncharacterized protein</fullName>
    </submittedName>
</protein>
<proteinExistence type="predicted"/>
<reference evidence="1" key="2">
    <citation type="submission" date="2007-03" db="EMBL/GenBank/DDBJ databases">
        <authorList>
            <consortium name="The International Medicago Genome Annotation Group"/>
        </authorList>
    </citation>
    <scope>NUCLEOTIDE SEQUENCE</scope>
</reference>
<accession>Q2HVQ1</accession>
<dbReference type="AlphaFoldDB" id="Q2HVQ1"/>
<evidence type="ECO:0000313" key="1">
    <source>
        <dbReference type="EMBL" id="ABD32236.1"/>
    </source>
</evidence>
<organism evidence="1">
    <name type="scientific">Medicago truncatula</name>
    <name type="common">Barrel medic</name>
    <name type="synonym">Medicago tribuloides</name>
    <dbReference type="NCBI Taxonomy" id="3880"/>
    <lineage>
        <taxon>Eukaryota</taxon>
        <taxon>Viridiplantae</taxon>
        <taxon>Streptophyta</taxon>
        <taxon>Embryophyta</taxon>
        <taxon>Tracheophyta</taxon>
        <taxon>Spermatophyta</taxon>
        <taxon>Magnoliopsida</taxon>
        <taxon>eudicotyledons</taxon>
        <taxon>Gunneridae</taxon>
        <taxon>Pentapetalae</taxon>
        <taxon>rosids</taxon>
        <taxon>fabids</taxon>
        <taxon>Fabales</taxon>
        <taxon>Fabaceae</taxon>
        <taxon>Papilionoideae</taxon>
        <taxon>50 kb inversion clade</taxon>
        <taxon>NPAAA clade</taxon>
        <taxon>Hologalegina</taxon>
        <taxon>IRL clade</taxon>
        <taxon>Trifolieae</taxon>
        <taxon>Medicago</taxon>
    </lineage>
</organism>
<name>Q2HVQ1_MEDTR</name>
<reference evidence="1" key="1">
    <citation type="submission" date="2004-07" db="EMBL/GenBank/DDBJ databases">
        <authorList>
            <person name="Town C.D."/>
        </authorList>
    </citation>
    <scope>NUCLEOTIDE SEQUENCE</scope>
</reference>
<sequence>MKQKATKKNSKAKTAETANNVFTAMQDTLMERTSILAELGSFKYLENKLKVVENNDIELNFKELKIPFKGTFEMIQRQRGDH</sequence>